<keyword evidence="2" id="KW-1185">Reference proteome</keyword>
<evidence type="ECO:0000313" key="2">
    <source>
        <dbReference type="Proteomes" id="UP000070533"/>
    </source>
</evidence>
<evidence type="ECO:0000313" key="1">
    <source>
        <dbReference type="EMBL" id="KXA32504.1"/>
    </source>
</evidence>
<dbReference type="Proteomes" id="UP000070533">
    <property type="component" value="Unassembled WGS sequence"/>
</dbReference>
<organism evidence="1 2">
    <name type="scientific">Prevotella corporis</name>
    <dbReference type="NCBI Taxonomy" id="28128"/>
    <lineage>
        <taxon>Bacteria</taxon>
        <taxon>Pseudomonadati</taxon>
        <taxon>Bacteroidota</taxon>
        <taxon>Bacteroidia</taxon>
        <taxon>Bacteroidales</taxon>
        <taxon>Prevotellaceae</taxon>
        <taxon>Prevotella</taxon>
    </lineage>
</organism>
<name>A0A133PTV7_9BACT</name>
<dbReference type="STRING" id="28128.HMPREF3226_02745"/>
<dbReference type="PATRIC" id="fig|28128.5.peg.2824"/>
<accession>A0A133PTV7</accession>
<comment type="caution">
    <text evidence="1">The sequence shown here is derived from an EMBL/GenBank/DDBJ whole genome shotgun (WGS) entry which is preliminary data.</text>
</comment>
<protein>
    <submittedName>
        <fullName evidence="1">Uncharacterized protein</fullName>
    </submittedName>
</protein>
<proteinExistence type="predicted"/>
<reference evidence="2" key="1">
    <citation type="submission" date="2016-01" db="EMBL/GenBank/DDBJ databases">
        <authorList>
            <person name="Mitreva M."/>
            <person name="Pepin K.H."/>
            <person name="Mihindukulasuriya K.A."/>
            <person name="Fulton R."/>
            <person name="Fronick C."/>
            <person name="O'Laughlin M."/>
            <person name="Miner T."/>
            <person name="Herter B."/>
            <person name="Rosa B.A."/>
            <person name="Cordes M."/>
            <person name="Tomlinson C."/>
            <person name="Wollam A."/>
            <person name="Palsikar V.B."/>
            <person name="Mardis E.R."/>
            <person name="Wilson R.K."/>
        </authorList>
    </citation>
    <scope>NUCLEOTIDE SEQUENCE [LARGE SCALE GENOMIC DNA]</scope>
    <source>
        <strain evidence="2">MJR7716</strain>
    </source>
</reference>
<dbReference type="EMBL" id="LRQG01000256">
    <property type="protein sequence ID" value="KXA32504.1"/>
    <property type="molecule type" value="Genomic_DNA"/>
</dbReference>
<sequence>MSQLYWIQFREYNKRNVDLRDPTASLWENIPSNKAISLLVTATRLLFIYNV</sequence>
<gene>
    <name evidence="1" type="ORF">HMPREF3226_02745</name>
</gene>
<dbReference type="AlphaFoldDB" id="A0A133PTV7"/>